<keyword evidence="6" id="KW-0413">Isomerase</keyword>
<evidence type="ECO:0000256" key="2">
    <source>
        <dbReference type="ARBA" id="ARBA00010231"/>
    </source>
</evidence>
<keyword evidence="4" id="KW-0479">Metal-binding</keyword>
<comment type="catalytic activity">
    <reaction evidence="1">
        <text>alpha-D-glucose 1-phosphate = alpha-D-glucose 6-phosphate</text>
        <dbReference type="Rhea" id="RHEA:23536"/>
        <dbReference type="ChEBI" id="CHEBI:58225"/>
        <dbReference type="ChEBI" id="CHEBI:58601"/>
        <dbReference type="EC" id="5.4.2.2"/>
    </reaction>
</comment>
<keyword evidence="5" id="KW-0460">Magnesium</keyword>
<protein>
    <recommendedName>
        <fullName evidence="3">phosphoglucomutase (alpha-D-glucose-1,6-bisphosphate-dependent)</fullName>
        <ecNumber evidence="3">5.4.2.2</ecNumber>
    </recommendedName>
</protein>
<organism evidence="8 9">
    <name type="scientific">Ladona fulva</name>
    <name type="common">Scarce chaser dragonfly</name>
    <name type="synonym">Libellula fulva</name>
    <dbReference type="NCBI Taxonomy" id="123851"/>
    <lineage>
        <taxon>Eukaryota</taxon>
        <taxon>Metazoa</taxon>
        <taxon>Ecdysozoa</taxon>
        <taxon>Arthropoda</taxon>
        <taxon>Hexapoda</taxon>
        <taxon>Insecta</taxon>
        <taxon>Pterygota</taxon>
        <taxon>Palaeoptera</taxon>
        <taxon>Odonata</taxon>
        <taxon>Epiprocta</taxon>
        <taxon>Anisoptera</taxon>
        <taxon>Libelluloidea</taxon>
        <taxon>Libellulidae</taxon>
        <taxon>Ladona</taxon>
    </lineage>
</organism>
<keyword evidence="9" id="KW-1185">Reference proteome</keyword>
<comment type="similarity">
    <text evidence="2">Belongs to the phosphohexose mutase family.</text>
</comment>
<name>A0A8K0KMM5_LADFU</name>
<evidence type="ECO:0000256" key="3">
    <source>
        <dbReference type="ARBA" id="ARBA00012728"/>
    </source>
</evidence>
<dbReference type="PANTHER" id="PTHR22573:SF2">
    <property type="entry name" value="PHOSPHOGLUCOMUTASE"/>
    <property type="match status" value="1"/>
</dbReference>
<accession>A0A8K0KMM5</accession>
<feature type="non-terminal residue" evidence="8">
    <location>
        <position position="257"/>
    </location>
</feature>
<dbReference type="Gene3D" id="3.40.120.10">
    <property type="entry name" value="Alpha-D-Glucose-1,6-Bisphosphate, subunit A, domain 3"/>
    <property type="match status" value="1"/>
</dbReference>
<feature type="domain" description="Alpha-D-phosphohexomutase alpha/beta/alpha" evidence="7">
    <location>
        <begin position="45"/>
        <end position="185"/>
    </location>
</feature>
<dbReference type="InterPro" id="IPR016055">
    <property type="entry name" value="A-D-PHexomutase_a/b/a-I/II/III"/>
</dbReference>
<dbReference type="OrthoDB" id="2291at2759"/>
<evidence type="ECO:0000313" key="9">
    <source>
        <dbReference type="Proteomes" id="UP000792457"/>
    </source>
</evidence>
<dbReference type="PROSITE" id="PS00710">
    <property type="entry name" value="PGM_PMM"/>
    <property type="match status" value="1"/>
</dbReference>
<dbReference type="InterPro" id="IPR016066">
    <property type="entry name" value="A-D-PHexomutase_CS"/>
</dbReference>
<dbReference type="InterPro" id="IPR005841">
    <property type="entry name" value="Alpha-D-phosphohexomutase_SF"/>
</dbReference>
<sequence>MFALDKDHSESRSWRHHSGDFSLTRRLLNKMHKAVTVATKPYEGQKPGTSGLRKAVKVFQQQHYTENFVQCILNSLKESLAGCTLVVGGDGRYYGKEAVNIIIKICAANRVSHLIVGRDGILSTPAVSCIIRKRSTLGGIVLTASHNPGGPEADFGIKFNTANGGPAPDAVTNTIYDLSKSISEYHIVPDLQCDISKNGTQTFQVENIGSMVVEVVDPVEDYLQLMKEIFDFGEIRKLVHGGNGQPPFKLLINSLNG</sequence>
<dbReference type="EC" id="5.4.2.2" evidence="3"/>
<dbReference type="GO" id="GO:0004614">
    <property type="term" value="F:phosphoglucomutase activity"/>
    <property type="evidence" value="ECO:0007669"/>
    <property type="project" value="UniProtKB-EC"/>
</dbReference>
<dbReference type="Pfam" id="PF02878">
    <property type="entry name" value="PGM_PMM_I"/>
    <property type="match status" value="1"/>
</dbReference>
<evidence type="ECO:0000313" key="8">
    <source>
        <dbReference type="EMBL" id="KAG8238089.1"/>
    </source>
</evidence>
<evidence type="ECO:0000256" key="5">
    <source>
        <dbReference type="ARBA" id="ARBA00022842"/>
    </source>
</evidence>
<evidence type="ECO:0000256" key="6">
    <source>
        <dbReference type="ARBA" id="ARBA00023235"/>
    </source>
</evidence>
<comment type="caution">
    <text evidence="8">The sequence shown here is derived from an EMBL/GenBank/DDBJ whole genome shotgun (WGS) entry which is preliminary data.</text>
</comment>
<evidence type="ECO:0000256" key="4">
    <source>
        <dbReference type="ARBA" id="ARBA00022723"/>
    </source>
</evidence>
<dbReference type="FunFam" id="3.40.120.10:FF:000005">
    <property type="entry name" value="Phosphoglucomutase 5"/>
    <property type="match status" value="1"/>
</dbReference>
<reference evidence="8" key="1">
    <citation type="submission" date="2013-04" db="EMBL/GenBank/DDBJ databases">
        <authorList>
            <person name="Qu J."/>
            <person name="Murali S.C."/>
            <person name="Bandaranaike D."/>
            <person name="Bellair M."/>
            <person name="Blankenburg K."/>
            <person name="Chao H."/>
            <person name="Dinh H."/>
            <person name="Doddapaneni H."/>
            <person name="Downs B."/>
            <person name="Dugan-Rocha S."/>
            <person name="Elkadiri S."/>
            <person name="Gnanaolivu R.D."/>
            <person name="Hernandez B."/>
            <person name="Javaid M."/>
            <person name="Jayaseelan J.C."/>
            <person name="Lee S."/>
            <person name="Li M."/>
            <person name="Ming W."/>
            <person name="Munidasa M."/>
            <person name="Muniz J."/>
            <person name="Nguyen L."/>
            <person name="Ongeri F."/>
            <person name="Osuji N."/>
            <person name="Pu L.-L."/>
            <person name="Puazo M."/>
            <person name="Qu C."/>
            <person name="Quiroz J."/>
            <person name="Raj R."/>
            <person name="Weissenberger G."/>
            <person name="Xin Y."/>
            <person name="Zou X."/>
            <person name="Han Y."/>
            <person name="Richards S."/>
            <person name="Worley K."/>
            <person name="Muzny D."/>
            <person name="Gibbs R."/>
        </authorList>
    </citation>
    <scope>NUCLEOTIDE SEQUENCE</scope>
    <source>
        <strain evidence="8">Sampled in the wild</strain>
    </source>
</reference>
<dbReference type="AlphaFoldDB" id="A0A8K0KMM5"/>
<dbReference type="InterPro" id="IPR045244">
    <property type="entry name" value="PGM"/>
</dbReference>
<dbReference type="GO" id="GO:0005829">
    <property type="term" value="C:cytosol"/>
    <property type="evidence" value="ECO:0007669"/>
    <property type="project" value="TreeGrafter"/>
</dbReference>
<reference evidence="8" key="2">
    <citation type="submission" date="2017-10" db="EMBL/GenBank/DDBJ databases">
        <title>Ladona fulva Genome sequencing and assembly.</title>
        <authorList>
            <person name="Murali S."/>
            <person name="Richards S."/>
            <person name="Bandaranaike D."/>
            <person name="Bellair M."/>
            <person name="Blankenburg K."/>
            <person name="Chao H."/>
            <person name="Dinh H."/>
            <person name="Doddapaneni H."/>
            <person name="Dugan-Rocha S."/>
            <person name="Elkadiri S."/>
            <person name="Gnanaolivu R."/>
            <person name="Hernandez B."/>
            <person name="Skinner E."/>
            <person name="Javaid M."/>
            <person name="Lee S."/>
            <person name="Li M."/>
            <person name="Ming W."/>
            <person name="Munidasa M."/>
            <person name="Muniz J."/>
            <person name="Nguyen L."/>
            <person name="Hughes D."/>
            <person name="Osuji N."/>
            <person name="Pu L.-L."/>
            <person name="Puazo M."/>
            <person name="Qu C."/>
            <person name="Quiroz J."/>
            <person name="Raj R."/>
            <person name="Weissenberger G."/>
            <person name="Xin Y."/>
            <person name="Zou X."/>
            <person name="Han Y."/>
            <person name="Worley K."/>
            <person name="Muzny D."/>
            <person name="Gibbs R."/>
        </authorList>
    </citation>
    <scope>NUCLEOTIDE SEQUENCE</scope>
    <source>
        <strain evidence="8">Sampled in the wild</strain>
    </source>
</reference>
<dbReference type="GO" id="GO:0005975">
    <property type="term" value="P:carbohydrate metabolic process"/>
    <property type="evidence" value="ECO:0007669"/>
    <property type="project" value="InterPro"/>
</dbReference>
<evidence type="ECO:0000256" key="1">
    <source>
        <dbReference type="ARBA" id="ARBA00000443"/>
    </source>
</evidence>
<evidence type="ECO:0000259" key="7">
    <source>
        <dbReference type="Pfam" id="PF02878"/>
    </source>
</evidence>
<dbReference type="EMBL" id="KZ309282">
    <property type="protein sequence ID" value="KAG8238089.1"/>
    <property type="molecule type" value="Genomic_DNA"/>
</dbReference>
<dbReference type="SUPFAM" id="SSF53738">
    <property type="entry name" value="Phosphoglucomutase, first 3 domains"/>
    <property type="match status" value="1"/>
</dbReference>
<dbReference type="PRINTS" id="PR00509">
    <property type="entry name" value="PGMPMM"/>
</dbReference>
<proteinExistence type="inferred from homology"/>
<dbReference type="Proteomes" id="UP000792457">
    <property type="component" value="Unassembled WGS sequence"/>
</dbReference>
<dbReference type="InterPro" id="IPR005844">
    <property type="entry name" value="A-D-PHexomutase_a/b/a-I"/>
</dbReference>
<gene>
    <name evidence="8" type="ORF">J437_LFUL012196</name>
</gene>
<dbReference type="GO" id="GO:0000287">
    <property type="term" value="F:magnesium ion binding"/>
    <property type="evidence" value="ECO:0007669"/>
    <property type="project" value="InterPro"/>
</dbReference>
<dbReference type="PANTHER" id="PTHR22573">
    <property type="entry name" value="PHOSPHOHEXOMUTASE FAMILY MEMBER"/>
    <property type="match status" value="1"/>
</dbReference>